<dbReference type="InterPro" id="IPR009050">
    <property type="entry name" value="Globin-like_sf"/>
</dbReference>
<dbReference type="SUPFAM" id="SSF46458">
    <property type="entry name" value="Globin-like"/>
    <property type="match status" value="1"/>
</dbReference>
<dbReference type="CDD" id="cd01040">
    <property type="entry name" value="Mb-like"/>
    <property type="match status" value="1"/>
</dbReference>
<evidence type="ECO:0000313" key="3">
    <source>
        <dbReference type="EMBL" id="CAK9048413.1"/>
    </source>
</evidence>
<evidence type="ECO:0000256" key="2">
    <source>
        <dbReference type="SAM" id="Phobius"/>
    </source>
</evidence>
<dbReference type="Proteomes" id="UP001642484">
    <property type="component" value="Unassembled WGS sequence"/>
</dbReference>
<feature type="transmembrane region" description="Helical" evidence="2">
    <location>
        <begin position="638"/>
        <end position="655"/>
    </location>
</feature>
<feature type="transmembrane region" description="Helical" evidence="2">
    <location>
        <begin position="745"/>
        <end position="766"/>
    </location>
</feature>
<comment type="caution">
    <text evidence="3">The sequence shown here is derived from an EMBL/GenBank/DDBJ whole genome shotgun (WGS) entry which is preliminary data.</text>
</comment>
<dbReference type="InterPro" id="IPR044399">
    <property type="entry name" value="Mb-like_M"/>
</dbReference>
<dbReference type="EMBL" id="CAXAMN010016535">
    <property type="protein sequence ID" value="CAK9048413.1"/>
    <property type="molecule type" value="Genomic_DNA"/>
</dbReference>
<sequence length="813" mass="91615">MVSAVHEMWQAWGAQTGCKETRGEAFYTMLFDAAPSLQLLFKNPKAVTAMRFMEGLGSLVSVMGKPVALFKEVEGIGFRHLDLDVTSIRAGFFREALLEAIEEVLGNNFSMLARAGVHCLLNYTGGAFIYIRREYAGRIKTIMTSWNIVQKSAMEAWFEEQTRDEDETTSVEKKEAKDTEKLPEKKTEKSQPMNQAGQGPAVPEAGASGEGIAEDKAMKVPTTFNEMLLFNASVMGYGNSAWMSIVLLQFDDMVRNVANYTRLQEECDVMSLVLAKYRGKIILPEFKAVTLASLRSLLPQDWDTEHEIAWGWLWENIESLLSAMLGKPLLQEQALERFFLGMPPEEATQLREQLFPSFFALAPAGQDFLKQSATRINFIGDKVVAMTLEMYRAPRRMVEEISALGLRHVGYAIPTEMFPPFVSAGVALMQSHTTDEMVVEAFRWSLALIAKILVRTISEGSTLVMKAINTNHKLTLKKAMDVSSRGQRANDLLRITVGTQSISPFYWSIDSGALVCAQTILEDLLTIRADRDVYYYGCNDLFTRHPEVMKRLCVSAPVLLDTLLNGLVWRSRQTKEGMRRVNYYVKHLIQDLDGNASPNLEWLVQHGDPNVIRHPTVILFADILWHRVASMKFVASKLFSVLILIVFVIGQTVLLRHSSQQTPEEEYVMFACQLRKFFADARNGDCRRIFRIPIPAYLFNLQDAASCCLLWILVIMCMQEPFFWCLSDGFGVTQQCEGAEARKDFYSVAAFLAMILYWVLLVDLAIFSMRISAYVLVCGRVAGEVGLFLVAFVLLLLAFSTAISSLYHEMPSK</sequence>
<evidence type="ECO:0008006" key="5">
    <source>
        <dbReference type="Google" id="ProtNLM"/>
    </source>
</evidence>
<feature type="transmembrane region" description="Helical" evidence="2">
    <location>
        <begin position="787"/>
        <end position="807"/>
    </location>
</feature>
<keyword evidence="2" id="KW-1133">Transmembrane helix</keyword>
<dbReference type="Gene3D" id="1.10.490.10">
    <property type="entry name" value="Globins"/>
    <property type="match status" value="2"/>
</dbReference>
<keyword evidence="4" id="KW-1185">Reference proteome</keyword>
<feature type="non-terminal residue" evidence="3">
    <location>
        <position position="813"/>
    </location>
</feature>
<keyword evidence="2" id="KW-0812">Transmembrane</keyword>
<accession>A0ABP0MB71</accession>
<gene>
    <name evidence="3" type="ORF">CCMP2556_LOCUS24933</name>
</gene>
<keyword evidence="2" id="KW-0472">Membrane</keyword>
<evidence type="ECO:0000313" key="4">
    <source>
        <dbReference type="Proteomes" id="UP001642484"/>
    </source>
</evidence>
<organism evidence="3 4">
    <name type="scientific">Durusdinium trenchii</name>
    <dbReference type="NCBI Taxonomy" id="1381693"/>
    <lineage>
        <taxon>Eukaryota</taxon>
        <taxon>Sar</taxon>
        <taxon>Alveolata</taxon>
        <taxon>Dinophyceae</taxon>
        <taxon>Suessiales</taxon>
        <taxon>Symbiodiniaceae</taxon>
        <taxon>Durusdinium</taxon>
    </lineage>
</organism>
<name>A0ABP0MB71_9DINO</name>
<proteinExistence type="predicted"/>
<feature type="region of interest" description="Disordered" evidence="1">
    <location>
        <begin position="160"/>
        <end position="208"/>
    </location>
</feature>
<evidence type="ECO:0000256" key="1">
    <source>
        <dbReference type="SAM" id="MobiDB-lite"/>
    </source>
</evidence>
<reference evidence="3 4" key="1">
    <citation type="submission" date="2024-02" db="EMBL/GenBank/DDBJ databases">
        <authorList>
            <person name="Chen Y."/>
            <person name="Shah S."/>
            <person name="Dougan E. K."/>
            <person name="Thang M."/>
            <person name="Chan C."/>
        </authorList>
    </citation>
    <scope>NUCLEOTIDE SEQUENCE [LARGE SCALE GENOMIC DNA]</scope>
</reference>
<protein>
    <recommendedName>
        <fullName evidence="5">Globin family profile domain-containing protein</fullName>
    </recommendedName>
</protein>
<feature type="transmembrane region" description="Helical" evidence="2">
    <location>
        <begin position="697"/>
        <end position="716"/>
    </location>
</feature>
<feature type="compositionally biased region" description="Basic and acidic residues" evidence="1">
    <location>
        <begin position="170"/>
        <end position="189"/>
    </location>
</feature>
<dbReference type="InterPro" id="IPR012292">
    <property type="entry name" value="Globin/Proto"/>
</dbReference>